<dbReference type="PRINTS" id="PR00463">
    <property type="entry name" value="EP450I"/>
</dbReference>
<evidence type="ECO:0000256" key="2">
    <source>
        <dbReference type="ARBA" id="ARBA00010617"/>
    </source>
</evidence>
<dbReference type="GO" id="GO:0005506">
    <property type="term" value="F:iron ion binding"/>
    <property type="evidence" value="ECO:0007669"/>
    <property type="project" value="InterPro"/>
</dbReference>
<evidence type="ECO:0000256" key="5">
    <source>
        <dbReference type="ARBA" id="ARBA00023002"/>
    </source>
</evidence>
<feature type="non-terminal residue" evidence="8">
    <location>
        <position position="118"/>
    </location>
</feature>
<dbReference type="GO" id="GO:0016705">
    <property type="term" value="F:oxidoreductase activity, acting on paired donors, with incorporation or reduction of molecular oxygen"/>
    <property type="evidence" value="ECO:0007669"/>
    <property type="project" value="InterPro"/>
</dbReference>
<keyword evidence="4" id="KW-0479">Metal-binding</keyword>
<dbReference type="GO" id="GO:0020037">
    <property type="term" value="F:heme binding"/>
    <property type="evidence" value="ECO:0007669"/>
    <property type="project" value="InterPro"/>
</dbReference>
<sequence>NPPTTDDAADFIDLFLNMKVDDQSIGSSGDFKLSEAKELTVDEVVAQAFVFILAGFDTTANALAYTSWLLACHPEAQRKCREEIDDVCQDESISYEDISNLRYLEAACKETLRFYPLG</sequence>
<dbReference type="PANTHER" id="PTHR24292:SF102">
    <property type="entry name" value="CYTOCHROME P450 FAMILY-RELATED"/>
    <property type="match status" value="1"/>
</dbReference>
<dbReference type="Pfam" id="PF00067">
    <property type="entry name" value="p450"/>
    <property type="match status" value="1"/>
</dbReference>
<evidence type="ECO:0000256" key="1">
    <source>
        <dbReference type="ARBA" id="ARBA00001971"/>
    </source>
</evidence>
<reference evidence="8" key="1">
    <citation type="submission" date="2023-10" db="EMBL/GenBank/DDBJ databases">
        <title>Genome assembly of Pristionchus species.</title>
        <authorList>
            <person name="Yoshida K."/>
            <person name="Sommer R.J."/>
        </authorList>
    </citation>
    <scope>NUCLEOTIDE SEQUENCE</scope>
    <source>
        <strain evidence="8">RS5133</strain>
    </source>
</reference>
<dbReference type="EMBL" id="BTSY01000246">
    <property type="protein sequence ID" value="GMT37743.1"/>
    <property type="molecule type" value="Genomic_DNA"/>
</dbReference>
<feature type="non-terminal residue" evidence="8">
    <location>
        <position position="1"/>
    </location>
</feature>
<dbReference type="InterPro" id="IPR036396">
    <property type="entry name" value="Cyt_P450_sf"/>
</dbReference>
<gene>
    <name evidence="8" type="ORF">PFISCL1PPCAC_29041</name>
</gene>
<dbReference type="GO" id="GO:0004497">
    <property type="term" value="F:monooxygenase activity"/>
    <property type="evidence" value="ECO:0007669"/>
    <property type="project" value="UniProtKB-KW"/>
</dbReference>
<comment type="similarity">
    <text evidence="2">Belongs to the cytochrome P450 family.</text>
</comment>
<evidence type="ECO:0000256" key="6">
    <source>
        <dbReference type="ARBA" id="ARBA00023004"/>
    </source>
</evidence>
<dbReference type="Gene3D" id="1.10.630.10">
    <property type="entry name" value="Cytochrome P450"/>
    <property type="match status" value="1"/>
</dbReference>
<organism evidence="8 9">
    <name type="scientific">Pristionchus fissidentatus</name>
    <dbReference type="NCBI Taxonomy" id="1538716"/>
    <lineage>
        <taxon>Eukaryota</taxon>
        <taxon>Metazoa</taxon>
        <taxon>Ecdysozoa</taxon>
        <taxon>Nematoda</taxon>
        <taxon>Chromadorea</taxon>
        <taxon>Rhabditida</taxon>
        <taxon>Rhabditina</taxon>
        <taxon>Diplogasteromorpha</taxon>
        <taxon>Diplogasteroidea</taxon>
        <taxon>Neodiplogasteridae</taxon>
        <taxon>Pristionchus</taxon>
    </lineage>
</organism>
<protein>
    <recommendedName>
        <fullName evidence="10">Cytochrome P450</fullName>
    </recommendedName>
</protein>
<evidence type="ECO:0000313" key="8">
    <source>
        <dbReference type="EMBL" id="GMT37743.1"/>
    </source>
</evidence>
<accession>A0AAV5X2E0</accession>
<evidence type="ECO:0008006" key="10">
    <source>
        <dbReference type="Google" id="ProtNLM"/>
    </source>
</evidence>
<dbReference type="SUPFAM" id="SSF48264">
    <property type="entry name" value="Cytochrome P450"/>
    <property type="match status" value="1"/>
</dbReference>
<dbReference type="InterPro" id="IPR002401">
    <property type="entry name" value="Cyt_P450_E_grp-I"/>
</dbReference>
<keyword evidence="6" id="KW-0408">Iron</keyword>
<dbReference type="PRINTS" id="PR00385">
    <property type="entry name" value="P450"/>
</dbReference>
<proteinExistence type="inferred from homology"/>
<dbReference type="PANTHER" id="PTHR24292">
    <property type="entry name" value="CYTOCHROME P450"/>
    <property type="match status" value="1"/>
</dbReference>
<dbReference type="InterPro" id="IPR050476">
    <property type="entry name" value="Insect_CytP450_Detox"/>
</dbReference>
<evidence type="ECO:0000256" key="7">
    <source>
        <dbReference type="ARBA" id="ARBA00023033"/>
    </source>
</evidence>
<keyword evidence="9" id="KW-1185">Reference proteome</keyword>
<dbReference type="Proteomes" id="UP001432322">
    <property type="component" value="Unassembled WGS sequence"/>
</dbReference>
<dbReference type="InterPro" id="IPR001128">
    <property type="entry name" value="Cyt_P450"/>
</dbReference>
<evidence type="ECO:0000256" key="3">
    <source>
        <dbReference type="ARBA" id="ARBA00022617"/>
    </source>
</evidence>
<evidence type="ECO:0000313" key="9">
    <source>
        <dbReference type="Proteomes" id="UP001432322"/>
    </source>
</evidence>
<evidence type="ECO:0000256" key="4">
    <source>
        <dbReference type="ARBA" id="ARBA00022723"/>
    </source>
</evidence>
<keyword evidence="7" id="KW-0503">Monooxygenase</keyword>
<name>A0AAV5X2E0_9BILA</name>
<dbReference type="AlphaFoldDB" id="A0AAV5X2E0"/>
<keyword evidence="5" id="KW-0560">Oxidoreductase</keyword>
<comment type="cofactor">
    <cofactor evidence="1">
        <name>heme</name>
        <dbReference type="ChEBI" id="CHEBI:30413"/>
    </cofactor>
</comment>
<comment type="caution">
    <text evidence="8">The sequence shown here is derived from an EMBL/GenBank/DDBJ whole genome shotgun (WGS) entry which is preliminary data.</text>
</comment>
<keyword evidence="3" id="KW-0349">Heme</keyword>